<name>A0A1M6PCS2_9BACT</name>
<organism evidence="2 3">
    <name type="scientific">Tangfeifania diversioriginum</name>
    <dbReference type="NCBI Taxonomy" id="1168035"/>
    <lineage>
        <taxon>Bacteria</taxon>
        <taxon>Pseudomonadati</taxon>
        <taxon>Bacteroidota</taxon>
        <taxon>Bacteroidia</taxon>
        <taxon>Marinilabiliales</taxon>
        <taxon>Prolixibacteraceae</taxon>
        <taxon>Tangfeifania</taxon>
    </lineage>
</organism>
<dbReference type="PROSITE" id="PS51257">
    <property type="entry name" value="PROKAR_LIPOPROTEIN"/>
    <property type="match status" value="1"/>
</dbReference>
<dbReference type="Proteomes" id="UP000184050">
    <property type="component" value="Unassembled WGS sequence"/>
</dbReference>
<gene>
    <name evidence="2" type="ORF">SAMN05444280_1576</name>
</gene>
<sequence length="138" mass="15356">MKHKLLKIVMLFFLAGGCFSCGTTAVKNNAEIKFEVTEIDLGELQFKDDAKASFTFTNPGSTPLTIQHVKTSCGCTVPHWPTKPIKPGKSGKIKINYDTSHPGMFQKTITVFFNGKNSPETLIIKGRIDYSNELREEN</sequence>
<dbReference type="RefSeq" id="WP_073174004.1">
    <property type="nucleotide sequence ID" value="NZ_FQZE01000057.1"/>
</dbReference>
<feature type="signal peptide" evidence="1">
    <location>
        <begin position="1"/>
        <end position="20"/>
    </location>
</feature>
<evidence type="ECO:0000256" key="1">
    <source>
        <dbReference type="SAM" id="SignalP"/>
    </source>
</evidence>
<dbReference type="AlphaFoldDB" id="A0A1M6PCS2"/>
<dbReference type="Gene3D" id="2.60.40.10">
    <property type="entry name" value="Immunoglobulins"/>
    <property type="match status" value="1"/>
</dbReference>
<feature type="chain" id="PRO_5012703181" description="DUF1573 domain-containing protein" evidence="1">
    <location>
        <begin position="21"/>
        <end position="138"/>
    </location>
</feature>
<keyword evidence="3" id="KW-1185">Reference proteome</keyword>
<evidence type="ECO:0008006" key="4">
    <source>
        <dbReference type="Google" id="ProtNLM"/>
    </source>
</evidence>
<dbReference type="EMBL" id="FQZE01000057">
    <property type="protein sequence ID" value="SHK05738.1"/>
    <property type="molecule type" value="Genomic_DNA"/>
</dbReference>
<evidence type="ECO:0000313" key="3">
    <source>
        <dbReference type="Proteomes" id="UP000184050"/>
    </source>
</evidence>
<evidence type="ECO:0000313" key="2">
    <source>
        <dbReference type="EMBL" id="SHK05738.1"/>
    </source>
</evidence>
<dbReference type="InterPro" id="IPR013783">
    <property type="entry name" value="Ig-like_fold"/>
</dbReference>
<dbReference type="OrthoDB" id="826619at2"/>
<accession>A0A1M6PCS2</accession>
<proteinExistence type="predicted"/>
<protein>
    <recommendedName>
        <fullName evidence="4">DUF1573 domain-containing protein</fullName>
    </recommendedName>
</protein>
<dbReference type="InterPro" id="IPR011467">
    <property type="entry name" value="DUF1573"/>
</dbReference>
<dbReference type="PANTHER" id="PTHR37833:SF1">
    <property type="entry name" value="SIGNAL PEPTIDE PROTEIN"/>
    <property type="match status" value="1"/>
</dbReference>
<reference evidence="2 3" key="1">
    <citation type="submission" date="2016-11" db="EMBL/GenBank/DDBJ databases">
        <authorList>
            <person name="Jaros S."/>
            <person name="Januszkiewicz K."/>
            <person name="Wedrychowicz H."/>
        </authorList>
    </citation>
    <scope>NUCLEOTIDE SEQUENCE [LARGE SCALE GENOMIC DNA]</scope>
    <source>
        <strain evidence="2 3">DSM 27063</strain>
    </source>
</reference>
<dbReference type="PANTHER" id="PTHR37833">
    <property type="entry name" value="LIPOPROTEIN-RELATED"/>
    <property type="match status" value="1"/>
</dbReference>
<dbReference type="STRING" id="1168035.SAMN05444280_1576"/>
<keyword evidence="1" id="KW-0732">Signal</keyword>
<dbReference type="Pfam" id="PF07610">
    <property type="entry name" value="DUF1573"/>
    <property type="match status" value="1"/>
</dbReference>